<evidence type="ECO:0008006" key="3">
    <source>
        <dbReference type="Google" id="ProtNLM"/>
    </source>
</evidence>
<evidence type="ECO:0000313" key="1">
    <source>
        <dbReference type="EMBL" id="KPK70998.1"/>
    </source>
</evidence>
<name>A0A0S8GD74_UNCW3</name>
<comment type="caution">
    <text evidence="1">The sequence shown here is derived from an EMBL/GenBank/DDBJ whole genome shotgun (WGS) entry which is preliminary data.</text>
</comment>
<accession>A0A0S8GD74</accession>
<protein>
    <recommendedName>
        <fullName evidence="3">WLM domain-containing protein</fullName>
    </recommendedName>
</protein>
<dbReference type="Proteomes" id="UP000051096">
    <property type="component" value="Unassembled WGS sequence"/>
</dbReference>
<dbReference type="AlphaFoldDB" id="A0A0S8GD74"/>
<evidence type="ECO:0000313" key="2">
    <source>
        <dbReference type="Proteomes" id="UP000051096"/>
    </source>
</evidence>
<reference evidence="1 2" key="1">
    <citation type="journal article" date="2015" name="Microbiome">
        <title>Genomic resolution of linkages in carbon, nitrogen, and sulfur cycling among widespread estuary sediment bacteria.</title>
        <authorList>
            <person name="Baker B.J."/>
            <person name="Lazar C.S."/>
            <person name="Teske A.P."/>
            <person name="Dick G.J."/>
        </authorList>
    </citation>
    <scope>NUCLEOTIDE SEQUENCE [LARGE SCALE GENOMIC DNA]</scope>
    <source>
        <strain evidence="1">SM23_60</strain>
    </source>
</reference>
<organism evidence="1 2">
    <name type="scientific">candidate division WOR_3 bacterium SM23_60</name>
    <dbReference type="NCBI Taxonomy" id="1703780"/>
    <lineage>
        <taxon>Bacteria</taxon>
        <taxon>Bacteria division WOR-3</taxon>
    </lineage>
</organism>
<proteinExistence type="predicted"/>
<sequence>MKVSKRLIVQYLAKWQPLLRLADWDINVHIITKKWRKSGDVTVDLEDKKAILFINQRPVCENLEELVVHELMHIKLYGLDQMIDDLLCTLYGRRKSKKKAFAYMQFMSLLETTVEDLTKGVLAAHLVETQLSFGRLKKKGRP</sequence>
<gene>
    <name evidence="1" type="ORF">AMJ87_07985</name>
</gene>
<dbReference type="EMBL" id="LJUO01000075">
    <property type="protein sequence ID" value="KPK70998.1"/>
    <property type="molecule type" value="Genomic_DNA"/>
</dbReference>